<name>A0A6B0T5S4_9EURY</name>
<keyword evidence="1 3" id="KW-0808">Transferase</keyword>
<accession>A0A6B0T5S4</accession>
<dbReference type="Pfam" id="PF00534">
    <property type="entry name" value="Glycos_transf_1"/>
    <property type="match status" value="1"/>
</dbReference>
<dbReference type="SUPFAM" id="SSF53756">
    <property type="entry name" value="UDP-Glycosyltransferase/glycogen phosphorylase"/>
    <property type="match status" value="1"/>
</dbReference>
<dbReference type="RefSeq" id="WP_159667012.1">
    <property type="nucleotide sequence ID" value="NZ_WUUS01000006.1"/>
</dbReference>
<dbReference type="PANTHER" id="PTHR46401:SF2">
    <property type="entry name" value="GLYCOSYLTRANSFERASE WBBK-RELATED"/>
    <property type="match status" value="1"/>
</dbReference>
<protein>
    <submittedName>
        <fullName evidence="3">Glycosyltransferase</fullName>
    </submittedName>
</protein>
<dbReference type="AlphaFoldDB" id="A0A6B0T5S4"/>
<organism evidence="3 4">
    <name type="scientific">Halobaculum saliterrae</name>
    <dbReference type="NCBI Taxonomy" id="2073113"/>
    <lineage>
        <taxon>Archaea</taxon>
        <taxon>Methanobacteriati</taxon>
        <taxon>Methanobacteriota</taxon>
        <taxon>Stenosarchaea group</taxon>
        <taxon>Halobacteria</taxon>
        <taxon>Halobacteriales</taxon>
        <taxon>Haloferacaceae</taxon>
        <taxon>Halobaculum</taxon>
    </lineage>
</organism>
<dbReference type="Gene3D" id="3.40.50.2000">
    <property type="entry name" value="Glycogen Phosphorylase B"/>
    <property type="match status" value="2"/>
</dbReference>
<dbReference type="PANTHER" id="PTHR46401">
    <property type="entry name" value="GLYCOSYLTRANSFERASE WBBK-RELATED"/>
    <property type="match status" value="1"/>
</dbReference>
<evidence type="ECO:0000259" key="2">
    <source>
        <dbReference type="Pfam" id="PF00534"/>
    </source>
</evidence>
<dbReference type="InterPro" id="IPR001296">
    <property type="entry name" value="Glyco_trans_1"/>
</dbReference>
<feature type="domain" description="Glycosyl transferase family 1" evidence="2">
    <location>
        <begin position="188"/>
        <end position="356"/>
    </location>
</feature>
<keyword evidence="4" id="KW-1185">Reference proteome</keyword>
<gene>
    <name evidence="3" type="ORF">GRX01_10940</name>
</gene>
<sequence length="384" mass="43180">MEADQHTVFIFSTHDISTVQGTTEAYYVSRSFGELFDTHVIGPSSTRIVGTTSHSYSASGILGVLWMNIILLPRWVWLACRTRPDIVYAYRNVILPPIFLKILFGSRVVCDLQVHPVEQPKEFNKNTITNKIFLTSSWLGHKLLLGFSDITITLSEPLCQSIAESFGISEDEIYIVPLGVDPDVFVPQTKENKDNFTIVYVGSIKAHRGIEFVFKGLNQLSKQTQERINVELFGPVVEDYAAEIEELANVGAYSVTWHGLIPHEDVPYKVGNCDCAVSPLPPHEGFNVSSPAKIYEYLALGLPIIATRITPHQRILEHEHDALFVEPDDTQEMSEAIERLISNERLRSELGMNAREKGIENSWERRIQSILEVVSDGTKVDIPN</sequence>
<dbReference type="EMBL" id="WUUS01000006">
    <property type="protein sequence ID" value="MXR41849.1"/>
    <property type="molecule type" value="Genomic_DNA"/>
</dbReference>
<dbReference type="Proteomes" id="UP000437065">
    <property type="component" value="Unassembled WGS sequence"/>
</dbReference>
<evidence type="ECO:0000313" key="4">
    <source>
        <dbReference type="Proteomes" id="UP000437065"/>
    </source>
</evidence>
<evidence type="ECO:0000313" key="3">
    <source>
        <dbReference type="EMBL" id="MXR41849.1"/>
    </source>
</evidence>
<reference evidence="3 4" key="1">
    <citation type="submission" date="2019-12" db="EMBL/GenBank/DDBJ databases">
        <title>Isolation and characterization of three novel carbon monoxide-oxidizing members of Halobacteria from salione crusts and soils.</title>
        <authorList>
            <person name="Myers M.R."/>
            <person name="King G.M."/>
        </authorList>
    </citation>
    <scope>NUCLEOTIDE SEQUENCE [LARGE SCALE GENOMIC DNA]</scope>
    <source>
        <strain evidence="3 4">WSA2</strain>
    </source>
</reference>
<comment type="caution">
    <text evidence="3">The sequence shown here is derived from an EMBL/GenBank/DDBJ whole genome shotgun (WGS) entry which is preliminary data.</text>
</comment>
<dbReference type="OrthoDB" id="132546at2157"/>
<dbReference type="GO" id="GO:0016757">
    <property type="term" value="F:glycosyltransferase activity"/>
    <property type="evidence" value="ECO:0007669"/>
    <property type="project" value="InterPro"/>
</dbReference>
<evidence type="ECO:0000256" key="1">
    <source>
        <dbReference type="ARBA" id="ARBA00022679"/>
    </source>
</evidence>
<proteinExistence type="predicted"/>